<keyword evidence="2" id="KW-1185">Reference proteome</keyword>
<dbReference type="EMBL" id="VJWL01000001">
    <property type="protein sequence ID" value="TRW50460.1"/>
    <property type="molecule type" value="Genomic_DNA"/>
</dbReference>
<dbReference type="PROSITE" id="PS00409">
    <property type="entry name" value="PROKAR_NTER_METHYL"/>
    <property type="match status" value="1"/>
</dbReference>
<sequence length="271" mass="30043">MRMRGFTLVELIAVMVILSVISAGTFAYLRLSGLIFIDVTERDALIQEARFAMERFSREARASLPGSARLTGDNDECIEFVPVVAGGTYVRIPTASLSNDARIVTPANYTFLSGDRLAVAVRNSAQAYATSGYIYEIDALNSGPGDTLDVTLSDSSALFATQSMAQRYRIVREPISWCVIEVGNTQQLWRFSGYGWQVSQPDVSPLLSAPSAQLMGQRLDIQFADVNQRPFQVDAPTLREQGLIQVRLRFRRPNTDESVLFYREVVIANAI</sequence>
<accession>A0A552X675</accession>
<reference evidence="1 2" key="1">
    <citation type="submission" date="2019-07" db="EMBL/GenBank/DDBJ databases">
        <authorList>
            <person name="Yang M."/>
            <person name="Zhao D."/>
            <person name="Xiang H."/>
        </authorList>
    </citation>
    <scope>NUCLEOTIDE SEQUENCE [LARGE SCALE GENOMIC DNA]</scope>
    <source>
        <strain evidence="1 2">IM1326</strain>
    </source>
</reference>
<dbReference type="NCBIfam" id="TIGR02532">
    <property type="entry name" value="IV_pilin_GFxxxE"/>
    <property type="match status" value="1"/>
</dbReference>
<gene>
    <name evidence="1" type="ORF">FM042_06445</name>
</gene>
<dbReference type="AlphaFoldDB" id="A0A552X675"/>
<dbReference type="OrthoDB" id="9788802at2"/>
<evidence type="ECO:0000313" key="1">
    <source>
        <dbReference type="EMBL" id="TRW50460.1"/>
    </source>
</evidence>
<dbReference type="Proteomes" id="UP000320359">
    <property type="component" value="Unassembled WGS sequence"/>
</dbReference>
<proteinExistence type="predicted"/>
<dbReference type="Pfam" id="PF07963">
    <property type="entry name" value="N_methyl"/>
    <property type="match status" value="1"/>
</dbReference>
<dbReference type="RefSeq" id="WP_143235482.1">
    <property type="nucleotide sequence ID" value="NZ_VJWL01000001.1"/>
</dbReference>
<evidence type="ECO:0000313" key="2">
    <source>
        <dbReference type="Proteomes" id="UP000320359"/>
    </source>
</evidence>
<name>A0A552X675_9GAMM</name>
<organism evidence="1 2">
    <name type="scientific">Aliidiomarina halalkaliphila</name>
    <dbReference type="NCBI Taxonomy" id="2593535"/>
    <lineage>
        <taxon>Bacteria</taxon>
        <taxon>Pseudomonadati</taxon>
        <taxon>Pseudomonadota</taxon>
        <taxon>Gammaproteobacteria</taxon>
        <taxon>Alteromonadales</taxon>
        <taxon>Idiomarinaceae</taxon>
        <taxon>Aliidiomarina</taxon>
    </lineage>
</organism>
<dbReference type="InterPro" id="IPR012902">
    <property type="entry name" value="N_methyl_site"/>
</dbReference>
<protein>
    <submittedName>
        <fullName evidence="1">Type II secretion system protein</fullName>
    </submittedName>
</protein>
<comment type="caution">
    <text evidence="1">The sequence shown here is derived from an EMBL/GenBank/DDBJ whole genome shotgun (WGS) entry which is preliminary data.</text>
</comment>